<evidence type="ECO:0000256" key="3">
    <source>
        <dbReference type="ARBA" id="ARBA00023015"/>
    </source>
</evidence>
<dbReference type="Gene3D" id="1.10.10.2590">
    <property type="entry name" value="BEN domain"/>
    <property type="match status" value="1"/>
</dbReference>
<evidence type="ECO:0000256" key="5">
    <source>
        <dbReference type="ARBA" id="ARBA00023242"/>
    </source>
</evidence>
<evidence type="ECO:0000256" key="4">
    <source>
        <dbReference type="ARBA" id="ARBA00023163"/>
    </source>
</evidence>
<dbReference type="SMART" id="SM01025">
    <property type="entry name" value="BEN"/>
    <property type="match status" value="1"/>
</dbReference>
<dbReference type="AlphaFoldDB" id="A0A6P6QVR2"/>
<evidence type="ECO:0000313" key="9">
    <source>
        <dbReference type="RefSeq" id="XP_026137475.1"/>
    </source>
</evidence>
<dbReference type="PROSITE" id="PS51457">
    <property type="entry name" value="BEN"/>
    <property type="match status" value="1"/>
</dbReference>
<dbReference type="GO" id="GO:0045666">
    <property type="term" value="P:positive regulation of neuron differentiation"/>
    <property type="evidence" value="ECO:0007669"/>
    <property type="project" value="InterPro"/>
</dbReference>
<evidence type="ECO:0000256" key="1">
    <source>
        <dbReference type="ARBA" id="ARBA00004123"/>
    </source>
</evidence>
<dbReference type="InterPro" id="IPR018379">
    <property type="entry name" value="BEN_domain"/>
</dbReference>
<dbReference type="GO" id="GO:0003677">
    <property type="term" value="F:DNA binding"/>
    <property type="evidence" value="ECO:0007669"/>
    <property type="project" value="InterPro"/>
</dbReference>
<feature type="region of interest" description="Disordered" evidence="6">
    <location>
        <begin position="157"/>
        <end position="223"/>
    </location>
</feature>
<dbReference type="OrthoDB" id="8186171at2759"/>
<dbReference type="InterPro" id="IPR037496">
    <property type="entry name" value="BEND6-like"/>
</dbReference>
<reference evidence="9 10" key="1">
    <citation type="submission" date="2025-04" db="UniProtKB">
        <authorList>
            <consortium name="RefSeq"/>
        </authorList>
    </citation>
    <scope>IDENTIFICATION</scope>
    <source>
        <strain evidence="9 10">Wakin</strain>
        <tissue evidence="9 10">Muscle</tissue>
    </source>
</reference>
<evidence type="ECO:0000256" key="2">
    <source>
        <dbReference type="ARBA" id="ARBA00022491"/>
    </source>
</evidence>
<evidence type="ECO:0000313" key="10">
    <source>
        <dbReference type="RefSeq" id="XP_026137476.1"/>
    </source>
</evidence>
<dbReference type="RefSeq" id="XP_026137479.1">
    <property type="nucleotide sequence ID" value="XM_026281694.1"/>
</dbReference>
<dbReference type="RefSeq" id="XP_026137475.1">
    <property type="nucleotide sequence ID" value="XM_026281690.1"/>
</dbReference>
<protein>
    <submittedName>
        <fullName evidence="9 10">Uncharacterized protein LOC113114741 isoform X1</fullName>
    </submittedName>
</protein>
<dbReference type="GeneID" id="113114741"/>
<evidence type="ECO:0000313" key="11">
    <source>
        <dbReference type="RefSeq" id="XP_026137477.1"/>
    </source>
</evidence>
<dbReference type="RefSeq" id="XP_026137477.1">
    <property type="nucleotide sequence ID" value="XM_026281692.1"/>
</dbReference>
<keyword evidence="4" id="KW-0804">Transcription</keyword>
<keyword evidence="8" id="KW-1185">Reference proteome</keyword>
<sequence length="403" mass="45200">MLRNPVNHSRSDSAGEVKRSRITMPYQFAIYYFLDKTVKVESASLIGNSANLSQVTSQPDLDSDDNWIEIKWPTRKEPDRTVPAKVLLLGDSFKDLVTKKNLFILGKDIWTKEECKGVIMKKKMLETNAVEAKKAKMEKQTKIKETAKNQMLQNLKVSLSKNKNKNTKDQHNSEATEEEFPQQLYCQAKTLKAARPKSSTPDDYTSSDDDATIIRSPNQPDIGSDMDEGLPALQHNQLMDYSTGQQMAPQMDEIMASLRELPEMIKIMKECVHCIKSLKPSFGGTPSSTTSSFVTEVEMQPLAGSEVSVPKRAFQRLNRTRMTIFAQELAVLVFTKDVLAQSTLTGKSGKGAPPKTQLDVAKVQAITDAVLLEFPQSTASDVRAAIRRKCNNEQFVQKKEWKS</sequence>
<dbReference type="RefSeq" id="XP_026137478.1">
    <property type="nucleotide sequence ID" value="XM_026281693.1"/>
</dbReference>
<dbReference type="PANTHER" id="PTHR35346">
    <property type="entry name" value="BEN DOMAIN-CONTAINING PROTEIN 6"/>
    <property type="match status" value="1"/>
</dbReference>
<accession>A0A6P6QVR2</accession>
<dbReference type="Pfam" id="PF10523">
    <property type="entry name" value="BEN"/>
    <property type="match status" value="1"/>
</dbReference>
<feature type="domain" description="BEN" evidence="7">
    <location>
        <begin position="304"/>
        <end position="397"/>
    </location>
</feature>
<keyword evidence="2" id="KW-0678">Repressor</keyword>
<evidence type="ECO:0000256" key="6">
    <source>
        <dbReference type="SAM" id="MobiDB-lite"/>
    </source>
</evidence>
<organism evidence="8 11">
    <name type="scientific">Carassius auratus</name>
    <name type="common">Goldfish</name>
    <dbReference type="NCBI Taxonomy" id="7957"/>
    <lineage>
        <taxon>Eukaryota</taxon>
        <taxon>Metazoa</taxon>
        <taxon>Chordata</taxon>
        <taxon>Craniata</taxon>
        <taxon>Vertebrata</taxon>
        <taxon>Euteleostomi</taxon>
        <taxon>Actinopterygii</taxon>
        <taxon>Neopterygii</taxon>
        <taxon>Teleostei</taxon>
        <taxon>Ostariophysi</taxon>
        <taxon>Cypriniformes</taxon>
        <taxon>Cyprinidae</taxon>
        <taxon>Cyprininae</taxon>
        <taxon>Carassius</taxon>
    </lineage>
</organism>
<dbReference type="PANTHER" id="PTHR35346:SF1">
    <property type="entry name" value="BEN DOMAIN-CONTAINING PROTEIN 6"/>
    <property type="match status" value="1"/>
</dbReference>
<keyword evidence="3" id="KW-0805">Transcription regulation</keyword>
<dbReference type="GO" id="GO:0045746">
    <property type="term" value="P:negative regulation of Notch signaling pathway"/>
    <property type="evidence" value="ECO:0007669"/>
    <property type="project" value="InterPro"/>
</dbReference>
<evidence type="ECO:0000259" key="7">
    <source>
        <dbReference type="PROSITE" id="PS51457"/>
    </source>
</evidence>
<dbReference type="RefSeq" id="XP_026137476.1">
    <property type="nucleotide sequence ID" value="XM_026281691.1"/>
</dbReference>
<gene>
    <name evidence="9 10 11 12 13 14" type="primary">LOC113114741</name>
</gene>
<dbReference type="Proteomes" id="UP000515129">
    <property type="component" value="Chromosome 15"/>
</dbReference>
<comment type="subcellular location">
    <subcellularLocation>
        <location evidence="1">Nucleus</location>
    </subcellularLocation>
</comment>
<dbReference type="RefSeq" id="XP_026137480.1">
    <property type="nucleotide sequence ID" value="XM_026281695.1"/>
</dbReference>
<dbReference type="GO" id="GO:0005634">
    <property type="term" value="C:nucleus"/>
    <property type="evidence" value="ECO:0007669"/>
    <property type="project" value="UniProtKB-SubCell"/>
</dbReference>
<evidence type="ECO:0000313" key="8">
    <source>
        <dbReference type="Proteomes" id="UP000515129"/>
    </source>
</evidence>
<evidence type="ECO:0000313" key="13">
    <source>
        <dbReference type="RefSeq" id="XP_026137479.1"/>
    </source>
</evidence>
<evidence type="ECO:0000313" key="14">
    <source>
        <dbReference type="RefSeq" id="XP_026137480.1"/>
    </source>
</evidence>
<evidence type="ECO:0000313" key="12">
    <source>
        <dbReference type="RefSeq" id="XP_026137478.1"/>
    </source>
</evidence>
<proteinExistence type="predicted"/>
<dbReference type="GO" id="GO:0003714">
    <property type="term" value="F:transcription corepressor activity"/>
    <property type="evidence" value="ECO:0007669"/>
    <property type="project" value="InterPro"/>
</dbReference>
<keyword evidence="5" id="KW-0539">Nucleus</keyword>
<name>A0A6P6QVR2_CARAU</name>
<dbReference type="KEGG" id="caua:113114741"/>